<proteinExistence type="predicted"/>
<evidence type="ECO:0000313" key="1">
    <source>
        <dbReference type="EMBL" id="STO31072.1"/>
    </source>
</evidence>
<dbReference type="Proteomes" id="UP000255328">
    <property type="component" value="Unassembled WGS sequence"/>
</dbReference>
<reference evidence="1 2" key="1">
    <citation type="submission" date="2018-06" db="EMBL/GenBank/DDBJ databases">
        <authorList>
            <consortium name="Pathogen Informatics"/>
            <person name="Doyle S."/>
        </authorList>
    </citation>
    <scope>NUCLEOTIDE SEQUENCE [LARGE SCALE GENOMIC DNA]</scope>
    <source>
        <strain evidence="1 2">NCTC10723</strain>
    </source>
</reference>
<dbReference type="OrthoDB" id="87074at2"/>
<dbReference type="RefSeq" id="WP_147280954.1">
    <property type="nucleotide sequence ID" value="NZ_CASFEE010000001.1"/>
</dbReference>
<accession>A0A377GWD5</accession>
<sequence length="264" mass="31479">MQYDILDIIKEKKSSKFLNFLNEYGKIETLARCAQFLNKRAYVTIDKNGNIKRKKESIILPLVAFLNDTDILIEEFFHSCDIKERQVLDKIERYSNLNIEKIKLNYIKTLFNGNLEFSKRYGKELFLRSKDEFFKISSNFALIGDDNIKPLMVLGLRKLMKDYNENIFYLFIQYMTKYRDNTSIYENTPEYEGNIDELNHLLFSNKKLLDSFEGLQILSSLRLIEDVDITNRKKFLGKIKYTIENKKIYTKLRNTEKKLLEIFL</sequence>
<organism evidence="1 2">
    <name type="scientific">Fusobacterium necrogenes</name>
    <dbReference type="NCBI Taxonomy" id="858"/>
    <lineage>
        <taxon>Bacteria</taxon>
        <taxon>Fusobacteriati</taxon>
        <taxon>Fusobacteriota</taxon>
        <taxon>Fusobacteriia</taxon>
        <taxon>Fusobacteriales</taxon>
        <taxon>Fusobacteriaceae</taxon>
        <taxon>Fusobacterium</taxon>
    </lineage>
</organism>
<dbReference type="AlphaFoldDB" id="A0A377GWD5"/>
<protein>
    <submittedName>
        <fullName evidence="1">Uncharacterized protein</fullName>
    </submittedName>
</protein>
<gene>
    <name evidence="1" type="ORF">NCTC10723_00512</name>
</gene>
<evidence type="ECO:0000313" key="2">
    <source>
        <dbReference type="Proteomes" id="UP000255328"/>
    </source>
</evidence>
<dbReference type="EMBL" id="UGGU01000003">
    <property type="protein sequence ID" value="STO31072.1"/>
    <property type="molecule type" value="Genomic_DNA"/>
</dbReference>
<keyword evidence="2" id="KW-1185">Reference proteome</keyword>
<name>A0A377GWD5_9FUSO</name>